<dbReference type="CDD" id="cd02440">
    <property type="entry name" value="AdoMet_MTases"/>
    <property type="match status" value="1"/>
</dbReference>
<name>A0A2T6ZSI0_TUBBO</name>
<reference evidence="2 3" key="1">
    <citation type="submission" date="2017-04" db="EMBL/GenBank/DDBJ databases">
        <title>Draft genome sequence of Tuber borchii Vittad., a whitish edible truffle.</title>
        <authorList>
            <consortium name="DOE Joint Genome Institute"/>
            <person name="Murat C."/>
            <person name="Kuo A."/>
            <person name="Barry K.W."/>
            <person name="Clum A."/>
            <person name="Dockter R.B."/>
            <person name="Fauchery L."/>
            <person name="Iotti M."/>
            <person name="Kohler A."/>
            <person name="Labutti K."/>
            <person name="Lindquist E.A."/>
            <person name="Lipzen A."/>
            <person name="Ohm R.A."/>
            <person name="Wang M."/>
            <person name="Grigoriev I.V."/>
            <person name="Zambonelli A."/>
            <person name="Martin F.M."/>
        </authorList>
    </citation>
    <scope>NUCLEOTIDE SEQUENCE [LARGE SCALE GENOMIC DNA]</scope>
    <source>
        <strain evidence="2 3">Tbo3840</strain>
    </source>
</reference>
<feature type="domain" description="Methyltransferase" evidence="1">
    <location>
        <begin position="50"/>
        <end position="156"/>
    </location>
</feature>
<dbReference type="InterPro" id="IPR029063">
    <property type="entry name" value="SAM-dependent_MTases_sf"/>
</dbReference>
<dbReference type="EMBL" id="NESQ01000119">
    <property type="protein sequence ID" value="PUU78427.1"/>
    <property type="molecule type" value="Genomic_DNA"/>
</dbReference>
<dbReference type="AlphaFoldDB" id="A0A2T6ZSI0"/>
<accession>A0A2T6ZSI0</accession>
<dbReference type="InterPro" id="IPR041698">
    <property type="entry name" value="Methyltransf_25"/>
</dbReference>
<dbReference type="GO" id="GO:0032259">
    <property type="term" value="P:methylation"/>
    <property type="evidence" value="ECO:0007669"/>
    <property type="project" value="UniProtKB-KW"/>
</dbReference>
<dbReference type="GO" id="GO:0008168">
    <property type="term" value="F:methyltransferase activity"/>
    <property type="evidence" value="ECO:0007669"/>
    <property type="project" value="UniProtKB-KW"/>
</dbReference>
<keyword evidence="3" id="KW-1185">Reference proteome</keyword>
<evidence type="ECO:0000259" key="1">
    <source>
        <dbReference type="Pfam" id="PF13649"/>
    </source>
</evidence>
<evidence type="ECO:0000313" key="2">
    <source>
        <dbReference type="EMBL" id="PUU78427.1"/>
    </source>
</evidence>
<dbReference type="SUPFAM" id="SSF53335">
    <property type="entry name" value="S-adenosyl-L-methionine-dependent methyltransferases"/>
    <property type="match status" value="1"/>
</dbReference>
<comment type="caution">
    <text evidence="2">The sequence shown here is derived from an EMBL/GenBank/DDBJ whole genome shotgun (WGS) entry which is preliminary data.</text>
</comment>
<dbReference type="Proteomes" id="UP000244722">
    <property type="component" value="Unassembled WGS sequence"/>
</dbReference>
<keyword evidence="2" id="KW-0808">Transferase</keyword>
<gene>
    <name evidence="2" type="ORF">B9Z19DRAFT_1084149</name>
</gene>
<proteinExistence type="predicted"/>
<dbReference type="Pfam" id="PF13649">
    <property type="entry name" value="Methyltransf_25"/>
    <property type="match status" value="1"/>
</dbReference>
<dbReference type="Gene3D" id="3.40.50.150">
    <property type="entry name" value="Vaccinia Virus protein VP39"/>
    <property type="match status" value="1"/>
</dbReference>
<sequence>MADLNNSYAYASPRFPVFYDAWVFAMFGNTNSETSVYQKYLRSYSHRQVILDLCTGTGRVVRALGEDYSHKSLEDAIIYGIDHAPAMVQRAQATCTPTHPMQEHKWKVASATNFYEALDDGEKVDLLINSAGSISHLLHRRDVQSFLDQVKKSLRPQTGVALISVLVEMIHGPEEKEGPGGSEDLVQDGMGGLILPCEDDGEGLSGYWHKSATKVTWNEDKTVRTDSFYVELHTGGSGAVAWREDLNWGLAVFDEKAWAEDVESAGLKVVNMIPEGDSYQRFYVLSNLAT</sequence>
<dbReference type="OrthoDB" id="5339271at2759"/>
<keyword evidence="2" id="KW-0489">Methyltransferase</keyword>
<evidence type="ECO:0000313" key="3">
    <source>
        <dbReference type="Proteomes" id="UP000244722"/>
    </source>
</evidence>
<organism evidence="2 3">
    <name type="scientific">Tuber borchii</name>
    <name type="common">White truffle</name>
    <dbReference type="NCBI Taxonomy" id="42251"/>
    <lineage>
        <taxon>Eukaryota</taxon>
        <taxon>Fungi</taxon>
        <taxon>Dikarya</taxon>
        <taxon>Ascomycota</taxon>
        <taxon>Pezizomycotina</taxon>
        <taxon>Pezizomycetes</taxon>
        <taxon>Pezizales</taxon>
        <taxon>Tuberaceae</taxon>
        <taxon>Tuber</taxon>
    </lineage>
</organism>
<protein>
    <submittedName>
        <fullName evidence="2">S-adenosyl-L-methionine-dependent methyltransferase</fullName>
    </submittedName>
</protein>